<name>A0A240EGE3_9VIBR</name>
<evidence type="ECO:0000313" key="1">
    <source>
        <dbReference type="EMBL" id="SNX47744.1"/>
    </source>
</evidence>
<evidence type="ECO:0000313" key="2">
    <source>
        <dbReference type="Proteomes" id="UP000219336"/>
    </source>
</evidence>
<organism evidence="1 2">
    <name type="scientific">Vibrio thalassae</name>
    <dbReference type="NCBI Taxonomy" id="1243014"/>
    <lineage>
        <taxon>Bacteria</taxon>
        <taxon>Pseudomonadati</taxon>
        <taxon>Pseudomonadota</taxon>
        <taxon>Gammaproteobacteria</taxon>
        <taxon>Vibrionales</taxon>
        <taxon>Vibrionaceae</taxon>
        <taxon>Vibrio</taxon>
    </lineage>
</organism>
<dbReference type="EMBL" id="OANU01000012">
    <property type="protein sequence ID" value="SNX47744.1"/>
    <property type="molecule type" value="Genomic_DNA"/>
</dbReference>
<reference evidence="2" key="1">
    <citation type="submission" date="2016-06" db="EMBL/GenBank/DDBJ databases">
        <authorList>
            <person name="Rodrigo-Torres L."/>
            <person name="Arahal R.D."/>
            <person name="Lucena T."/>
        </authorList>
    </citation>
    <scope>NUCLEOTIDE SEQUENCE [LARGE SCALE GENOMIC DNA]</scope>
    <source>
        <strain evidence="2">CECT8203</strain>
    </source>
</reference>
<keyword evidence="2" id="KW-1185">Reference proteome</keyword>
<dbReference type="AlphaFoldDB" id="A0A240EGE3"/>
<sequence>MFLIRDYGNDTPCKSIVELKSQLAALYPNQSVSIQYARPSGIETVDFVDVSDSGVVTESYGDASLYDFEALSKRVGTKDD</sequence>
<gene>
    <name evidence="1" type="ORF">VTH8203_01359</name>
</gene>
<dbReference type="Proteomes" id="UP000219336">
    <property type="component" value="Unassembled WGS sequence"/>
</dbReference>
<accession>A0A240EGE3</accession>
<proteinExistence type="predicted"/>
<protein>
    <submittedName>
        <fullName evidence="1">Uncharacterized protein</fullName>
    </submittedName>
</protein>
<dbReference type="OrthoDB" id="7068948at2"/>
<dbReference type="RefSeq" id="WP_096992988.1">
    <property type="nucleotide sequence ID" value="NZ_JBHSII010000006.1"/>
</dbReference>